<dbReference type="AlphaFoldDB" id="A0A285UQ04"/>
<evidence type="ECO:0000256" key="1">
    <source>
        <dbReference type="SAM" id="Phobius"/>
    </source>
</evidence>
<dbReference type="RefSeq" id="WP_097150930.1">
    <property type="nucleotide sequence ID" value="NZ_OBQC01000017.1"/>
</dbReference>
<dbReference type="OrthoDB" id="2972697at2"/>
<keyword evidence="1" id="KW-0812">Transmembrane</keyword>
<protein>
    <submittedName>
        <fullName evidence="2">Uncharacterized protein</fullName>
    </submittedName>
</protein>
<evidence type="ECO:0000313" key="2">
    <source>
        <dbReference type="EMBL" id="SOC43899.1"/>
    </source>
</evidence>
<accession>A0A285UQ04</accession>
<proteinExistence type="predicted"/>
<evidence type="ECO:0000313" key="3">
    <source>
        <dbReference type="Proteomes" id="UP000219252"/>
    </source>
</evidence>
<organism evidence="2 3">
    <name type="scientific">Ureibacillus acetophenoni</name>
    <dbReference type="NCBI Taxonomy" id="614649"/>
    <lineage>
        <taxon>Bacteria</taxon>
        <taxon>Bacillati</taxon>
        <taxon>Bacillota</taxon>
        <taxon>Bacilli</taxon>
        <taxon>Bacillales</taxon>
        <taxon>Caryophanaceae</taxon>
        <taxon>Ureibacillus</taxon>
    </lineage>
</organism>
<name>A0A285UQ04_9BACL</name>
<keyword evidence="1" id="KW-0472">Membrane</keyword>
<keyword evidence="1" id="KW-1133">Transmembrane helix</keyword>
<sequence length="78" mass="8496">MKKLIGLFIVVFISLGIADVIQGLLLTFIYTPDFYSSSSVEMAAFIKYAISALIVTVALWSVHKIKDVIGNSNSSVKV</sequence>
<dbReference type="EMBL" id="OBQC01000017">
    <property type="protein sequence ID" value="SOC43899.1"/>
    <property type="molecule type" value="Genomic_DNA"/>
</dbReference>
<reference evidence="3" key="1">
    <citation type="submission" date="2017-08" db="EMBL/GenBank/DDBJ databases">
        <authorList>
            <person name="Varghese N."/>
            <person name="Submissions S."/>
        </authorList>
    </citation>
    <scope>NUCLEOTIDE SEQUENCE [LARGE SCALE GENOMIC DNA]</scope>
    <source>
        <strain evidence="3">JC23</strain>
    </source>
</reference>
<gene>
    <name evidence="2" type="ORF">SAMN05877842_11795</name>
</gene>
<dbReference type="Proteomes" id="UP000219252">
    <property type="component" value="Unassembled WGS sequence"/>
</dbReference>
<feature type="transmembrane region" description="Helical" evidence="1">
    <location>
        <begin position="42"/>
        <end position="62"/>
    </location>
</feature>
<keyword evidence="3" id="KW-1185">Reference proteome</keyword>